<dbReference type="KEGG" id="ang:An18g04950"/>
<organism evidence="1">
    <name type="scientific">Aspergillus niger</name>
    <dbReference type="NCBI Taxonomy" id="5061"/>
    <lineage>
        <taxon>Eukaryota</taxon>
        <taxon>Fungi</taxon>
        <taxon>Dikarya</taxon>
        <taxon>Ascomycota</taxon>
        <taxon>Pezizomycotina</taxon>
        <taxon>Eurotiomycetes</taxon>
        <taxon>Eurotiomycetidae</taxon>
        <taxon>Eurotiales</taxon>
        <taxon>Aspergillaceae</taxon>
        <taxon>Aspergillus</taxon>
        <taxon>Aspergillus subgen. Circumdati</taxon>
    </lineage>
</organism>
<accession>A0AAJ8E0Y2</accession>
<dbReference type="AlphaFoldDB" id="A0AAJ8E0Y2"/>
<dbReference type="RefSeq" id="XP_059602962.1">
    <property type="nucleotide sequence ID" value="XM_059745803.1"/>
</dbReference>
<proteinExistence type="predicted"/>
<dbReference type="VEuPathDB" id="FungiDB:An18g04950"/>
<name>A0AAJ8E0Y2_ASPNG</name>
<protein>
    <submittedName>
        <fullName evidence="1">Uncharacterized protein</fullName>
    </submittedName>
</protein>
<reference evidence="1" key="2">
    <citation type="submission" date="2025-08" db="UniProtKB">
        <authorList>
            <consortium name="RefSeq"/>
        </authorList>
    </citation>
    <scope>IDENTIFICATION</scope>
</reference>
<dbReference type="GeneID" id="84593725"/>
<sequence length="113" mass="12146">MAMTMMRTPMHPKSMVMLEYKGVVAMASAGTGWSRSQTAEENASQRSGIPGAITTAVLLRRDPGRLFTGTIEVKAERALPPTITTVFDAQHLDAVELDNIPAVVLHTSLPVAQ</sequence>
<reference evidence="1" key="1">
    <citation type="submission" date="2025-02" db="EMBL/GenBank/DDBJ databases">
        <authorList>
            <consortium name="NCBI Genome Project"/>
        </authorList>
    </citation>
    <scope>NUCLEOTIDE SEQUENCE</scope>
</reference>
<evidence type="ECO:0000313" key="1">
    <source>
        <dbReference type="RefSeq" id="XP_059602962.1"/>
    </source>
</evidence>
<gene>
    <name evidence="1" type="ORF">An18g04950</name>
</gene>